<dbReference type="EMBL" id="BQXS01012593">
    <property type="protein sequence ID" value="GKT25553.1"/>
    <property type="molecule type" value="Genomic_DNA"/>
</dbReference>
<keyword evidence="3" id="KW-1185">Reference proteome</keyword>
<organism evidence="2 3">
    <name type="scientific">Aduncisulcus paluster</name>
    <dbReference type="NCBI Taxonomy" id="2918883"/>
    <lineage>
        <taxon>Eukaryota</taxon>
        <taxon>Metamonada</taxon>
        <taxon>Carpediemonas-like organisms</taxon>
        <taxon>Aduncisulcus</taxon>
    </lineage>
</organism>
<gene>
    <name evidence="2" type="ORF">ADUPG1_013079</name>
</gene>
<evidence type="ECO:0000256" key="1">
    <source>
        <dbReference type="SAM" id="MobiDB-lite"/>
    </source>
</evidence>
<feature type="compositionally biased region" description="Basic and acidic residues" evidence="1">
    <location>
        <begin position="88"/>
        <end position="99"/>
    </location>
</feature>
<dbReference type="Proteomes" id="UP001057375">
    <property type="component" value="Unassembled WGS sequence"/>
</dbReference>
<reference evidence="2" key="1">
    <citation type="submission" date="2022-03" db="EMBL/GenBank/DDBJ databases">
        <title>Draft genome sequence of Aduncisulcus paluster, a free-living microaerophilic Fornicata.</title>
        <authorList>
            <person name="Yuyama I."/>
            <person name="Kume K."/>
            <person name="Tamura T."/>
            <person name="Inagaki Y."/>
            <person name="Hashimoto T."/>
        </authorList>
    </citation>
    <scope>NUCLEOTIDE SEQUENCE</scope>
    <source>
        <strain evidence="2">NY0171</strain>
    </source>
</reference>
<feature type="region of interest" description="Disordered" evidence="1">
    <location>
        <begin position="18"/>
        <end position="48"/>
    </location>
</feature>
<sequence length="202" mass="22518">MVKPFIVYTSSPKAVVSSFSSYDEPHSSISDSKPSSLSDKEEFSFTSDKVESVIPKSIFADLPVSHSPAPPVEELQECDWDESEDDEFRSFISDEKDSFPKPPMPSASKRKKQYPRGGKNRSRSALSNPNNNHHGKDRSLSCKTRSERYSGSKRKSGKPRSGSASLHSPDACQMYYDQPQTPRASSCTERKTVKPDVATFLK</sequence>
<feature type="compositionally biased region" description="Basic and acidic residues" evidence="1">
    <location>
        <begin position="38"/>
        <end position="48"/>
    </location>
</feature>
<feature type="compositionally biased region" description="Basic and acidic residues" evidence="1">
    <location>
        <begin position="137"/>
        <end position="150"/>
    </location>
</feature>
<comment type="caution">
    <text evidence="2">The sequence shown here is derived from an EMBL/GenBank/DDBJ whole genome shotgun (WGS) entry which is preliminary data.</text>
</comment>
<proteinExistence type="predicted"/>
<evidence type="ECO:0000313" key="2">
    <source>
        <dbReference type="EMBL" id="GKT25553.1"/>
    </source>
</evidence>
<evidence type="ECO:0000313" key="3">
    <source>
        <dbReference type="Proteomes" id="UP001057375"/>
    </source>
</evidence>
<feature type="compositionally biased region" description="Polar residues" evidence="1">
    <location>
        <begin position="178"/>
        <end position="187"/>
    </location>
</feature>
<feature type="region of interest" description="Disordered" evidence="1">
    <location>
        <begin position="61"/>
        <end position="202"/>
    </location>
</feature>
<feature type="compositionally biased region" description="Basic residues" evidence="1">
    <location>
        <begin position="108"/>
        <end position="122"/>
    </location>
</feature>
<feature type="compositionally biased region" description="Acidic residues" evidence="1">
    <location>
        <begin position="74"/>
        <end position="87"/>
    </location>
</feature>
<protein>
    <submittedName>
        <fullName evidence="2">Uncharacterized protein</fullName>
    </submittedName>
</protein>
<feature type="compositionally biased region" description="Polar residues" evidence="1">
    <location>
        <begin position="123"/>
        <end position="132"/>
    </location>
</feature>
<feature type="compositionally biased region" description="Low complexity" evidence="1">
    <location>
        <begin position="18"/>
        <end position="37"/>
    </location>
</feature>
<name>A0ABQ5K6F8_9EUKA</name>
<accession>A0ABQ5K6F8</accession>